<evidence type="ECO:0000256" key="3">
    <source>
        <dbReference type="ARBA" id="ARBA00022475"/>
    </source>
</evidence>
<evidence type="ECO:0000313" key="11">
    <source>
        <dbReference type="Proteomes" id="UP000294927"/>
    </source>
</evidence>
<feature type="region of interest" description="Disordered" evidence="8">
    <location>
        <begin position="1"/>
        <end position="25"/>
    </location>
</feature>
<feature type="transmembrane region" description="Helical" evidence="7">
    <location>
        <begin position="95"/>
        <end position="118"/>
    </location>
</feature>
<comment type="subcellular location">
    <subcellularLocation>
        <location evidence="1 7">Cell membrane</location>
        <topology evidence="1 7">Multi-pass membrane protein</topology>
    </subcellularLocation>
</comment>
<evidence type="ECO:0000256" key="7">
    <source>
        <dbReference type="RuleBase" id="RU363032"/>
    </source>
</evidence>
<feature type="transmembrane region" description="Helical" evidence="7">
    <location>
        <begin position="34"/>
        <end position="54"/>
    </location>
</feature>
<keyword evidence="2 7" id="KW-0813">Transport</keyword>
<comment type="caution">
    <text evidence="10">The sequence shown here is derived from an EMBL/GenBank/DDBJ whole genome shotgun (WGS) entry which is preliminary data.</text>
</comment>
<gene>
    <name evidence="10" type="ORF">CLV71_102425</name>
</gene>
<keyword evidence="11" id="KW-1185">Reference proteome</keyword>
<feature type="transmembrane region" description="Helical" evidence="7">
    <location>
        <begin position="125"/>
        <end position="147"/>
    </location>
</feature>
<dbReference type="PANTHER" id="PTHR30151:SF20">
    <property type="entry name" value="ABC TRANSPORTER PERMEASE PROTEIN HI_0355-RELATED"/>
    <property type="match status" value="1"/>
</dbReference>
<dbReference type="Gene3D" id="1.10.3720.10">
    <property type="entry name" value="MetI-like"/>
    <property type="match status" value="1"/>
</dbReference>
<evidence type="ECO:0000313" key="10">
    <source>
        <dbReference type="EMBL" id="TDV56358.1"/>
    </source>
</evidence>
<keyword evidence="6 7" id="KW-0472">Membrane</keyword>
<proteinExistence type="inferred from homology"/>
<dbReference type="PROSITE" id="PS50928">
    <property type="entry name" value="ABC_TM1"/>
    <property type="match status" value="1"/>
</dbReference>
<dbReference type="Proteomes" id="UP000294927">
    <property type="component" value="Unassembled WGS sequence"/>
</dbReference>
<protein>
    <submittedName>
        <fullName evidence="10">NitT/TauT family transport system permease protein</fullName>
    </submittedName>
</protein>
<keyword evidence="3" id="KW-1003">Cell membrane</keyword>
<evidence type="ECO:0000259" key="9">
    <source>
        <dbReference type="PROSITE" id="PS50928"/>
    </source>
</evidence>
<dbReference type="GO" id="GO:0005886">
    <property type="term" value="C:plasma membrane"/>
    <property type="evidence" value="ECO:0007669"/>
    <property type="project" value="UniProtKB-SubCell"/>
</dbReference>
<feature type="transmembrane region" description="Helical" evidence="7">
    <location>
        <begin position="153"/>
        <end position="172"/>
    </location>
</feature>
<name>A0A4R7W2V3_9PSEU</name>
<dbReference type="EMBL" id="SOCP01000002">
    <property type="protein sequence ID" value="TDV56358.1"/>
    <property type="molecule type" value="Genomic_DNA"/>
</dbReference>
<dbReference type="InterPro" id="IPR000515">
    <property type="entry name" value="MetI-like"/>
</dbReference>
<dbReference type="SUPFAM" id="SSF161098">
    <property type="entry name" value="MetI-like"/>
    <property type="match status" value="1"/>
</dbReference>
<reference evidence="10 11" key="1">
    <citation type="submission" date="2019-03" db="EMBL/GenBank/DDBJ databases">
        <title>Genomic Encyclopedia of Archaeal and Bacterial Type Strains, Phase II (KMG-II): from individual species to whole genera.</title>
        <authorList>
            <person name="Goeker M."/>
        </authorList>
    </citation>
    <scope>NUCLEOTIDE SEQUENCE [LARGE SCALE GENOMIC DNA]</scope>
    <source>
        <strain evidence="10 11">DSM 45499</strain>
    </source>
</reference>
<comment type="similarity">
    <text evidence="7">Belongs to the binding-protein-dependent transport system permease family.</text>
</comment>
<dbReference type="PANTHER" id="PTHR30151">
    <property type="entry name" value="ALKANE SULFONATE ABC TRANSPORTER-RELATED, MEMBRANE SUBUNIT"/>
    <property type="match status" value="1"/>
</dbReference>
<dbReference type="AlphaFoldDB" id="A0A4R7W2V3"/>
<feature type="domain" description="ABC transmembrane type-1" evidence="9">
    <location>
        <begin position="87"/>
        <end position="268"/>
    </location>
</feature>
<evidence type="ECO:0000256" key="8">
    <source>
        <dbReference type="SAM" id="MobiDB-lite"/>
    </source>
</evidence>
<dbReference type="Pfam" id="PF00528">
    <property type="entry name" value="BPD_transp_1"/>
    <property type="match status" value="1"/>
</dbReference>
<keyword evidence="4 7" id="KW-0812">Transmembrane</keyword>
<feature type="transmembrane region" description="Helical" evidence="7">
    <location>
        <begin position="234"/>
        <end position="267"/>
    </location>
</feature>
<evidence type="ECO:0000256" key="4">
    <source>
        <dbReference type="ARBA" id="ARBA00022692"/>
    </source>
</evidence>
<dbReference type="InterPro" id="IPR035906">
    <property type="entry name" value="MetI-like_sf"/>
</dbReference>
<dbReference type="CDD" id="cd06261">
    <property type="entry name" value="TM_PBP2"/>
    <property type="match status" value="1"/>
</dbReference>
<evidence type="ECO:0000256" key="6">
    <source>
        <dbReference type="ARBA" id="ARBA00023136"/>
    </source>
</evidence>
<evidence type="ECO:0000256" key="2">
    <source>
        <dbReference type="ARBA" id="ARBA00022448"/>
    </source>
</evidence>
<sequence>MSMTVEGQDVAPAVSGGASDELEDRDTAGRRSRWTVVLLRVAVLVVALVLWQLIADGLDIAFFISRPTDVWDQLVDWVTSGYLFGNLGVTLLATLYGFVLGAIAGIVIGFVLGLITILGRLLDPFVTAVYSLPKLALAPLFVLWFGIDLQMKVVLTAVIVFFLVFWNTYAGVRETDKELVDVLRVMGAKRRDMIRKVVLPGSLTYIYVGLKLAIPYALTGAVVGELIASNRGIGYMLMSAAGAFNTAGVMAALVVLMVIATLMNALLNITETYVMRWKRAGN</sequence>
<evidence type="ECO:0000256" key="5">
    <source>
        <dbReference type="ARBA" id="ARBA00022989"/>
    </source>
</evidence>
<organism evidence="10 11">
    <name type="scientific">Actinophytocola oryzae</name>
    <dbReference type="NCBI Taxonomy" id="502181"/>
    <lineage>
        <taxon>Bacteria</taxon>
        <taxon>Bacillati</taxon>
        <taxon>Actinomycetota</taxon>
        <taxon>Actinomycetes</taxon>
        <taxon>Pseudonocardiales</taxon>
        <taxon>Pseudonocardiaceae</taxon>
    </lineage>
</organism>
<evidence type="ECO:0000256" key="1">
    <source>
        <dbReference type="ARBA" id="ARBA00004651"/>
    </source>
</evidence>
<keyword evidence="5 7" id="KW-1133">Transmembrane helix</keyword>
<feature type="transmembrane region" description="Helical" evidence="7">
    <location>
        <begin position="193"/>
        <end position="214"/>
    </location>
</feature>
<accession>A0A4R7W2V3</accession>
<dbReference type="GO" id="GO:0055085">
    <property type="term" value="P:transmembrane transport"/>
    <property type="evidence" value="ECO:0007669"/>
    <property type="project" value="InterPro"/>
</dbReference>